<keyword evidence="7" id="KW-0963">Cytoplasm</keyword>
<dbReference type="Pfam" id="PF08574">
    <property type="entry name" value="Iwr1"/>
    <property type="match status" value="1"/>
</dbReference>
<evidence type="ECO:0000256" key="8">
    <source>
        <dbReference type="ARBA" id="ARBA00022927"/>
    </source>
</evidence>
<organism evidence="12">
    <name type="scientific">Spongospora subterranea</name>
    <dbReference type="NCBI Taxonomy" id="70186"/>
    <lineage>
        <taxon>Eukaryota</taxon>
        <taxon>Sar</taxon>
        <taxon>Rhizaria</taxon>
        <taxon>Endomyxa</taxon>
        <taxon>Phytomyxea</taxon>
        <taxon>Plasmodiophorida</taxon>
        <taxon>Plasmodiophoridae</taxon>
        <taxon>Spongospora</taxon>
    </lineage>
</organism>
<evidence type="ECO:0000256" key="2">
    <source>
        <dbReference type="ARBA" id="ARBA00004123"/>
    </source>
</evidence>
<reference evidence="12" key="1">
    <citation type="submission" date="2015-04" db="EMBL/GenBank/DDBJ databases">
        <title>The genome sequence of the plant pathogenic Rhizarian Plasmodiophora brassicae reveals insights in its biotrophic life cycle and the origin of chitin synthesis.</title>
        <authorList>
            <person name="Schwelm A."/>
            <person name="Fogelqvist J."/>
            <person name="Knaust A."/>
            <person name="Julke S."/>
            <person name="Lilja T."/>
            <person name="Dhandapani V."/>
            <person name="Bonilla-Rosso G."/>
            <person name="Karlsson M."/>
            <person name="Shevchenko A."/>
            <person name="Choi S.R."/>
            <person name="Kim H.G."/>
            <person name="Park J.Y."/>
            <person name="Lim Y.P."/>
            <person name="Ludwig-Muller J."/>
            <person name="Dixelius C."/>
        </authorList>
    </citation>
    <scope>NUCLEOTIDE SEQUENCE</scope>
    <source>
        <tissue evidence="12">Potato root galls</tissue>
    </source>
</reference>
<feature type="domain" description="Transcription factor Iwr1" evidence="11">
    <location>
        <begin position="178"/>
        <end position="246"/>
    </location>
</feature>
<sequence length="278" mass="31276">MSNDAVNEPAPILLVRVKRPRTSLPVDDLVVEGPCRKRPATSSVAAAASCLQNISIDGDNHSEPLTSSKKWFCRLETMEKGENFEGTEIQSRLRDRLKDFKAGDLTTIRTSSLARKRQDHSSIAGRLRAMQIEASRFKFIDIDPLKPATASESASTRSNFDNLMDRYKDQFDNIHTADDFVWDIFVCNGNASSLQISDSAYLDLRSELELDPLNDELLFDESCEEEYDSEDSNAADNPYCSYPEDESDSGSDDSVSDYSNDLYNNDDDLDEIDEYDQT</sequence>
<keyword evidence="6" id="KW-0813">Transport</keyword>
<keyword evidence="9" id="KW-0539">Nucleus</keyword>
<evidence type="ECO:0000256" key="10">
    <source>
        <dbReference type="SAM" id="MobiDB-lite"/>
    </source>
</evidence>
<feature type="compositionally biased region" description="Acidic residues" evidence="10">
    <location>
        <begin position="223"/>
        <end position="233"/>
    </location>
</feature>
<evidence type="ECO:0000256" key="1">
    <source>
        <dbReference type="ARBA" id="ARBA00003202"/>
    </source>
</evidence>
<dbReference type="PANTHER" id="PTHR31196:SF2">
    <property type="entry name" value="RNA POLYMERASE II NUCLEAR LOCALIZATION PROTEIN SLC7A6OS-RELATED"/>
    <property type="match status" value="1"/>
</dbReference>
<comment type="similarity">
    <text evidence="4">Belongs to the IWR1/SLC7A6OS family.</text>
</comment>
<name>A0A0H5RCT2_9EUKA</name>
<evidence type="ECO:0000256" key="5">
    <source>
        <dbReference type="ARBA" id="ARBA00017036"/>
    </source>
</evidence>
<keyword evidence="8" id="KW-0653">Protein transport</keyword>
<accession>A0A0H5RCT2</accession>
<feature type="compositionally biased region" description="Acidic residues" evidence="10">
    <location>
        <begin position="243"/>
        <end position="255"/>
    </location>
</feature>
<dbReference type="PANTHER" id="PTHR31196">
    <property type="entry name" value="RNA POLYMERASE II NUCLEAR LOCALIZATION PROTEIN SLC7A6OS-RELATED"/>
    <property type="match status" value="1"/>
</dbReference>
<dbReference type="AlphaFoldDB" id="A0A0H5RCT2"/>
<dbReference type="EMBL" id="HACM01005867">
    <property type="protein sequence ID" value="CRZ06309.1"/>
    <property type="molecule type" value="Transcribed_RNA"/>
</dbReference>
<feature type="region of interest" description="Disordered" evidence="10">
    <location>
        <begin position="223"/>
        <end position="278"/>
    </location>
</feature>
<evidence type="ECO:0000256" key="4">
    <source>
        <dbReference type="ARBA" id="ARBA00010218"/>
    </source>
</evidence>
<comment type="function">
    <text evidence="1">Directs RNA polymerase II nuclear import.</text>
</comment>
<evidence type="ECO:0000256" key="7">
    <source>
        <dbReference type="ARBA" id="ARBA00022490"/>
    </source>
</evidence>
<comment type="subcellular location">
    <subcellularLocation>
        <location evidence="3">Cytoplasm</location>
    </subcellularLocation>
    <subcellularLocation>
        <location evidence="2">Nucleus</location>
    </subcellularLocation>
</comment>
<evidence type="ECO:0000259" key="11">
    <source>
        <dbReference type="Pfam" id="PF08574"/>
    </source>
</evidence>
<evidence type="ECO:0000256" key="9">
    <source>
        <dbReference type="ARBA" id="ARBA00023242"/>
    </source>
</evidence>
<dbReference type="GO" id="GO:0015031">
    <property type="term" value="P:protein transport"/>
    <property type="evidence" value="ECO:0007669"/>
    <property type="project" value="UniProtKB-KW"/>
</dbReference>
<proteinExistence type="inferred from homology"/>
<evidence type="ECO:0000313" key="12">
    <source>
        <dbReference type="EMBL" id="CRZ06309.1"/>
    </source>
</evidence>
<evidence type="ECO:0000256" key="3">
    <source>
        <dbReference type="ARBA" id="ARBA00004496"/>
    </source>
</evidence>
<protein>
    <recommendedName>
        <fullName evidence="5">Probable RNA polymerase II nuclear localization protein SLC7A6OS</fullName>
    </recommendedName>
</protein>
<feature type="compositionally biased region" description="Acidic residues" evidence="10">
    <location>
        <begin position="264"/>
        <end position="278"/>
    </location>
</feature>
<evidence type="ECO:0000256" key="6">
    <source>
        <dbReference type="ARBA" id="ARBA00022448"/>
    </source>
</evidence>
<dbReference type="GO" id="GO:0005634">
    <property type="term" value="C:nucleus"/>
    <property type="evidence" value="ECO:0007669"/>
    <property type="project" value="UniProtKB-SubCell"/>
</dbReference>
<dbReference type="GO" id="GO:0005737">
    <property type="term" value="C:cytoplasm"/>
    <property type="evidence" value="ECO:0007669"/>
    <property type="project" value="UniProtKB-SubCell"/>
</dbReference>
<dbReference type="InterPro" id="IPR040218">
    <property type="entry name" value="SLC7A6OS"/>
</dbReference>
<dbReference type="InterPro" id="IPR013883">
    <property type="entry name" value="TF_Iwr1_dom"/>
</dbReference>